<protein>
    <submittedName>
        <fullName evidence="1">Uncharacterized protein</fullName>
    </submittedName>
</protein>
<reference evidence="1 2" key="1">
    <citation type="submission" date="2021-06" db="EMBL/GenBank/DDBJ databases">
        <title>Caerostris darwini draft genome.</title>
        <authorList>
            <person name="Kono N."/>
            <person name="Arakawa K."/>
        </authorList>
    </citation>
    <scope>NUCLEOTIDE SEQUENCE [LARGE SCALE GENOMIC DNA]</scope>
</reference>
<accession>A0AAV4R6D8</accession>
<proteinExistence type="predicted"/>
<name>A0AAV4R6D8_9ARAC</name>
<organism evidence="1 2">
    <name type="scientific">Caerostris darwini</name>
    <dbReference type="NCBI Taxonomy" id="1538125"/>
    <lineage>
        <taxon>Eukaryota</taxon>
        <taxon>Metazoa</taxon>
        <taxon>Ecdysozoa</taxon>
        <taxon>Arthropoda</taxon>
        <taxon>Chelicerata</taxon>
        <taxon>Arachnida</taxon>
        <taxon>Araneae</taxon>
        <taxon>Araneomorphae</taxon>
        <taxon>Entelegynae</taxon>
        <taxon>Araneoidea</taxon>
        <taxon>Araneidae</taxon>
        <taxon>Caerostris</taxon>
    </lineage>
</organism>
<sequence length="95" mass="10107">MASSNPTAGGGKKNNVRIISGGLWHDSISAPHIPPVDDDAAAQLRARGPDDGEFPLLAGQFNDSREPLLPRHSGGRVARMLRRISDAVGRVGRMN</sequence>
<dbReference type="Proteomes" id="UP001054837">
    <property type="component" value="Unassembled WGS sequence"/>
</dbReference>
<comment type="caution">
    <text evidence="1">The sequence shown here is derived from an EMBL/GenBank/DDBJ whole genome shotgun (WGS) entry which is preliminary data.</text>
</comment>
<gene>
    <name evidence="1" type="ORF">CDAR_197281</name>
</gene>
<evidence type="ECO:0000313" key="2">
    <source>
        <dbReference type="Proteomes" id="UP001054837"/>
    </source>
</evidence>
<evidence type="ECO:0000313" key="1">
    <source>
        <dbReference type="EMBL" id="GIY17280.1"/>
    </source>
</evidence>
<dbReference type="EMBL" id="BPLQ01005797">
    <property type="protein sequence ID" value="GIY17280.1"/>
    <property type="molecule type" value="Genomic_DNA"/>
</dbReference>
<dbReference type="AlphaFoldDB" id="A0AAV4R6D8"/>
<keyword evidence="2" id="KW-1185">Reference proteome</keyword>